<dbReference type="AlphaFoldDB" id="X1LZM8"/>
<comment type="caution">
    <text evidence="4">The sequence shown here is derived from an EMBL/GenBank/DDBJ whole genome shotgun (WGS) entry which is preliminary data.</text>
</comment>
<evidence type="ECO:0000256" key="2">
    <source>
        <dbReference type="ARBA" id="ARBA00023186"/>
    </source>
</evidence>
<dbReference type="EMBL" id="BARV01018862">
    <property type="protein sequence ID" value="GAI24523.1"/>
    <property type="molecule type" value="Genomic_DNA"/>
</dbReference>
<evidence type="ECO:0000256" key="1">
    <source>
        <dbReference type="ARBA" id="ARBA00009054"/>
    </source>
</evidence>
<dbReference type="SUPFAM" id="SSF58014">
    <property type="entry name" value="Coiled-coil domain of nucleotide exchange factor GrpE"/>
    <property type="match status" value="1"/>
</dbReference>
<reference evidence="4" key="1">
    <citation type="journal article" date="2014" name="Front. Microbiol.">
        <title>High frequency of phylogenetically diverse reductive dehalogenase-homologous genes in deep subseafloor sedimentary metagenomes.</title>
        <authorList>
            <person name="Kawai M."/>
            <person name="Futagami T."/>
            <person name="Toyoda A."/>
            <person name="Takaki Y."/>
            <person name="Nishi S."/>
            <person name="Hori S."/>
            <person name="Arai W."/>
            <person name="Tsubouchi T."/>
            <person name="Morono Y."/>
            <person name="Uchiyama I."/>
            <person name="Ito T."/>
            <person name="Fujiyama A."/>
            <person name="Inagaki F."/>
            <person name="Takami H."/>
        </authorList>
    </citation>
    <scope>NUCLEOTIDE SEQUENCE</scope>
    <source>
        <strain evidence="4">Expedition CK06-06</strain>
    </source>
</reference>
<proteinExistence type="inferred from homology"/>
<evidence type="ECO:0000313" key="4">
    <source>
        <dbReference type="EMBL" id="GAI24523.1"/>
    </source>
</evidence>
<feature type="coiled-coil region" evidence="3">
    <location>
        <begin position="23"/>
        <end position="57"/>
    </location>
</feature>
<keyword evidence="2" id="KW-0143">Chaperone</keyword>
<organism evidence="4">
    <name type="scientific">marine sediment metagenome</name>
    <dbReference type="NCBI Taxonomy" id="412755"/>
    <lineage>
        <taxon>unclassified sequences</taxon>
        <taxon>metagenomes</taxon>
        <taxon>ecological metagenomes</taxon>
    </lineage>
</organism>
<dbReference type="InterPro" id="IPR013805">
    <property type="entry name" value="GrpE_CC"/>
</dbReference>
<feature type="non-terminal residue" evidence="4">
    <location>
        <position position="83"/>
    </location>
</feature>
<keyword evidence="3" id="KW-0175">Coiled coil</keyword>
<name>X1LZM8_9ZZZZ</name>
<protein>
    <submittedName>
        <fullName evidence="4">Uncharacterized protein</fullName>
    </submittedName>
</protein>
<sequence>MSSQKNKDQVDYQNKCLEIKAKFTTKEKKLKGAKKEISSLRSQVKAVKEELKSTDKETGEYLDYLKRLKAEFENYKRRSQKRE</sequence>
<accession>X1LZM8</accession>
<evidence type="ECO:0000256" key="3">
    <source>
        <dbReference type="SAM" id="Coils"/>
    </source>
</evidence>
<gene>
    <name evidence="4" type="ORF">S06H3_31817</name>
</gene>
<comment type="similarity">
    <text evidence="1">Belongs to the GrpE family.</text>
</comment>
<dbReference type="Gene3D" id="3.90.20.20">
    <property type="match status" value="1"/>
</dbReference>